<sequence length="202" mass="23517">MSLLTNWITQMIILLLIMMITTMILPDKHMKKYAQFSLSLMFIFLFIQPVSAIFNVNFSHESAKMVESLFGTITKDNLENEVDLKKKEIQATHDAYVIDEMEKQLMQQMKDEFAHQFNYSIIDVDIFVEDEHDINPDEIIFHFTLAESNQYISEVKPVIISTIDHTIEQENELSSQDQLILAWLSHELGITQDQVQISWEGG</sequence>
<dbReference type="KEGG" id="axl:AXY_11680"/>
<protein>
    <submittedName>
        <fullName evidence="2">Stage III sporulation protein AF</fullName>
    </submittedName>
</protein>
<dbReference type="InterPro" id="IPR014245">
    <property type="entry name" value="Spore_III_AF"/>
</dbReference>
<dbReference type="OrthoDB" id="2375554at2"/>
<keyword evidence="1" id="KW-1133">Transmembrane helix</keyword>
<proteinExistence type="predicted"/>
<evidence type="ECO:0000256" key="1">
    <source>
        <dbReference type="SAM" id="Phobius"/>
    </source>
</evidence>
<dbReference type="AlphaFoldDB" id="K0IXT0"/>
<dbReference type="HOGENOM" id="CLU_094201_1_0_9"/>
<organism evidence="2 3">
    <name type="scientific">Amphibacillus xylanus (strain ATCC 51415 / DSM 6626 / JCM 7361 / LMG 17667 / NBRC 15112 / Ep01)</name>
    <dbReference type="NCBI Taxonomy" id="698758"/>
    <lineage>
        <taxon>Bacteria</taxon>
        <taxon>Bacillati</taxon>
        <taxon>Bacillota</taxon>
        <taxon>Bacilli</taxon>
        <taxon>Bacillales</taxon>
        <taxon>Bacillaceae</taxon>
        <taxon>Amphibacillus</taxon>
    </lineage>
</organism>
<reference evidence="2 3" key="1">
    <citation type="submission" date="2011-01" db="EMBL/GenBank/DDBJ databases">
        <title>Whole genome sequence of Amphibacillus xylinus NBRC 15112.</title>
        <authorList>
            <person name="Nakazawa H."/>
            <person name="Katano Y."/>
            <person name="Nakamura S."/>
            <person name="Sasagawa M."/>
            <person name="Fukada J."/>
            <person name="Arai T."/>
            <person name="Sasakura N."/>
            <person name="Mochizuki D."/>
            <person name="Hosoyama A."/>
            <person name="Harada K."/>
            <person name="Horikawa H."/>
            <person name="Kato Y."/>
            <person name="Harada T."/>
            <person name="Sasaki K."/>
            <person name="Sekiguchi M."/>
            <person name="Hodoyama M."/>
            <person name="Nishiko R."/>
            <person name="Narita H."/>
            <person name="Hanamaki A."/>
            <person name="Hata C."/>
            <person name="Konno Y."/>
            <person name="Niimura Y."/>
            <person name="Yamazaki S."/>
            <person name="Fujita N."/>
        </authorList>
    </citation>
    <scope>NUCLEOTIDE SEQUENCE [LARGE SCALE GENOMIC DNA]</scope>
    <source>
        <strain evidence="3">ATCC 51415 / DSM 6626 / JCM 7361 / LMG 17667 / NBRC 15112 / Ep01</strain>
    </source>
</reference>
<keyword evidence="1" id="KW-0472">Membrane</keyword>
<feature type="transmembrane region" description="Helical" evidence="1">
    <location>
        <begin position="6"/>
        <end position="26"/>
    </location>
</feature>
<dbReference type="RefSeq" id="WP_015009905.1">
    <property type="nucleotide sequence ID" value="NC_018704.1"/>
</dbReference>
<accession>K0IXT0</accession>
<evidence type="ECO:0000313" key="3">
    <source>
        <dbReference type="Proteomes" id="UP000006294"/>
    </source>
</evidence>
<gene>
    <name evidence="2" type="primary">spoIIIAF</name>
    <name evidence="2" type="ordered locus">AXY_11680</name>
</gene>
<dbReference type="EMBL" id="AP012050">
    <property type="protein sequence ID" value="BAM47300.1"/>
    <property type="molecule type" value="Genomic_DNA"/>
</dbReference>
<keyword evidence="1" id="KW-0812">Transmembrane</keyword>
<dbReference type="NCBIfam" id="TIGR02896">
    <property type="entry name" value="spore_III_AF"/>
    <property type="match status" value="1"/>
</dbReference>
<keyword evidence="3" id="KW-1185">Reference proteome</keyword>
<dbReference type="Pfam" id="PF09581">
    <property type="entry name" value="Spore_III_AF"/>
    <property type="match status" value="1"/>
</dbReference>
<dbReference type="eggNOG" id="ENOG503322G">
    <property type="taxonomic scope" value="Bacteria"/>
</dbReference>
<name>K0IXT0_AMPXN</name>
<feature type="transmembrane region" description="Helical" evidence="1">
    <location>
        <begin position="38"/>
        <end position="58"/>
    </location>
</feature>
<dbReference type="STRING" id="698758.AXY_11680"/>
<evidence type="ECO:0000313" key="2">
    <source>
        <dbReference type="EMBL" id="BAM47300.1"/>
    </source>
</evidence>
<dbReference type="Proteomes" id="UP000006294">
    <property type="component" value="Chromosome"/>
</dbReference>